<evidence type="ECO:0000259" key="12">
    <source>
        <dbReference type="PROSITE" id="PS50929"/>
    </source>
</evidence>
<keyword evidence="4" id="KW-0378">Hydrolase</keyword>
<comment type="subcellular location">
    <subcellularLocation>
        <location evidence="1">Cell membrane</location>
        <topology evidence="1">Multi-pass membrane protein</topology>
    </subcellularLocation>
</comment>
<evidence type="ECO:0000256" key="8">
    <source>
        <dbReference type="ARBA" id="ARBA00023136"/>
    </source>
</evidence>
<dbReference type="InterPro" id="IPR011527">
    <property type="entry name" value="ABC1_TM_dom"/>
</dbReference>
<dbReference type="InterPro" id="IPR027417">
    <property type="entry name" value="P-loop_NTPase"/>
</dbReference>
<evidence type="ECO:0000256" key="5">
    <source>
        <dbReference type="ARBA" id="ARBA00022840"/>
    </source>
</evidence>
<dbReference type="Gene3D" id="3.40.50.300">
    <property type="entry name" value="P-loop containing nucleotide triphosphate hydrolases"/>
    <property type="match status" value="1"/>
</dbReference>
<keyword evidence="4" id="KW-0788">Thiol protease</keyword>
<feature type="domain" description="ABC transmembrane type-1" evidence="12">
    <location>
        <begin position="162"/>
        <end position="434"/>
    </location>
</feature>
<keyword evidence="2 10" id="KW-0812">Transmembrane</keyword>
<feature type="transmembrane region" description="Helical" evidence="10">
    <location>
        <begin position="385"/>
        <end position="403"/>
    </location>
</feature>
<feature type="domain" description="Peptidase C39" evidence="13">
    <location>
        <begin position="9"/>
        <end position="127"/>
    </location>
</feature>
<dbReference type="InterPro" id="IPR003593">
    <property type="entry name" value="AAA+_ATPase"/>
</dbReference>
<dbReference type="Gene3D" id="1.20.1560.10">
    <property type="entry name" value="ABC transporter type 1, transmembrane domain"/>
    <property type="match status" value="1"/>
</dbReference>
<reference evidence="14 15" key="1">
    <citation type="submission" date="2016-10" db="EMBL/GenBank/DDBJ databases">
        <authorList>
            <person name="de Groot N.N."/>
        </authorList>
    </citation>
    <scope>NUCLEOTIDE SEQUENCE [LARGE SCALE GENOMIC DNA]</scope>
    <source>
        <strain evidence="14 15">A-4</strain>
    </source>
</reference>
<keyword evidence="15" id="KW-1185">Reference proteome</keyword>
<dbReference type="GO" id="GO:0005524">
    <property type="term" value="F:ATP binding"/>
    <property type="evidence" value="ECO:0007669"/>
    <property type="project" value="UniProtKB-KW"/>
</dbReference>
<dbReference type="InterPro" id="IPR039421">
    <property type="entry name" value="Type_1_exporter"/>
</dbReference>
<dbReference type="AlphaFoldDB" id="A0A1G6ADY9"/>
<evidence type="ECO:0000259" key="13">
    <source>
        <dbReference type="PROSITE" id="PS50990"/>
    </source>
</evidence>
<dbReference type="PROSITE" id="PS50990">
    <property type="entry name" value="PEPTIDASE_C39"/>
    <property type="match status" value="1"/>
</dbReference>
<dbReference type="InterPro" id="IPR036640">
    <property type="entry name" value="ABC1_TM_sf"/>
</dbReference>
<keyword evidence="3" id="KW-0547">Nucleotide-binding</keyword>
<dbReference type="SUPFAM" id="SSF52540">
    <property type="entry name" value="P-loop containing nucleoside triphosphate hydrolases"/>
    <property type="match status" value="1"/>
</dbReference>
<dbReference type="InterPro" id="IPR005074">
    <property type="entry name" value="Peptidase_C39"/>
</dbReference>
<dbReference type="Pfam" id="PF00005">
    <property type="entry name" value="ABC_tran"/>
    <property type="match status" value="1"/>
</dbReference>
<protein>
    <submittedName>
        <fullName evidence="14">ATP-binding cassette, subfamily B, RaxB</fullName>
    </submittedName>
</protein>
<evidence type="ECO:0000313" key="14">
    <source>
        <dbReference type="EMBL" id="SDB06582.1"/>
    </source>
</evidence>
<dbReference type="RefSeq" id="WP_083331233.1">
    <property type="nucleotide sequence ID" value="NZ_FMXP01000004.1"/>
</dbReference>
<keyword evidence="4" id="KW-0645">Protease</keyword>
<evidence type="ECO:0000256" key="4">
    <source>
        <dbReference type="ARBA" id="ARBA00022807"/>
    </source>
</evidence>
<dbReference type="Pfam" id="PF03412">
    <property type="entry name" value="Peptidase_C39"/>
    <property type="match status" value="1"/>
</dbReference>
<evidence type="ECO:0000256" key="1">
    <source>
        <dbReference type="ARBA" id="ARBA00004651"/>
    </source>
</evidence>
<evidence type="ECO:0000256" key="10">
    <source>
        <dbReference type="SAM" id="Phobius"/>
    </source>
</evidence>
<keyword evidence="5 14" id="KW-0067">ATP-binding</keyword>
<dbReference type="EMBL" id="FMXP01000004">
    <property type="protein sequence ID" value="SDB06582.1"/>
    <property type="molecule type" value="Genomic_DNA"/>
</dbReference>
<name>A0A1G6ADY9_9STRE</name>
<keyword evidence="9" id="KW-0080">Bacteriocin transport</keyword>
<dbReference type="PROSITE" id="PS00211">
    <property type="entry name" value="ABC_TRANSPORTER_1"/>
    <property type="match status" value="1"/>
</dbReference>
<dbReference type="Proteomes" id="UP000182508">
    <property type="component" value="Unassembled WGS sequence"/>
</dbReference>
<evidence type="ECO:0000256" key="3">
    <source>
        <dbReference type="ARBA" id="ARBA00022741"/>
    </source>
</evidence>
<keyword evidence="6" id="KW-0653">Protein transport</keyword>
<evidence type="ECO:0000256" key="7">
    <source>
        <dbReference type="ARBA" id="ARBA00022989"/>
    </source>
</evidence>
<dbReference type="PROSITE" id="PS50893">
    <property type="entry name" value="ABC_TRANSPORTER_2"/>
    <property type="match status" value="1"/>
</dbReference>
<evidence type="ECO:0000313" key="15">
    <source>
        <dbReference type="Proteomes" id="UP000182508"/>
    </source>
</evidence>
<feature type="transmembrane region" description="Helical" evidence="10">
    <location>
        <begin position="194"/>
        <end position="211"/>
    </location>
</feature>
<dbReference type="GO" id="GO:0034040">
    <property type="term" value="F:ATPase-coupled lipid transmembrane transporter activity"/>
    <property type="evidence" value="ECO:0007669"/>
    <property type="project" value="TreeGrafter"/>
</dbReference>
<feature type="transmembrane region" description="Helical" evidence="10">
    <location>
        <begin position="293"/>
        <end position="315"/>
    </location>
</feature>
<feature type="transmembrane region" description="Helical" evidence="10">
    <location>
        <begin position="161"/>
        <end position="182"/>
    </location>
</feature>
<dbReference type="InterPro" id="IPR017871">
    <property type="entry name" value="ABC_transporter-like_CS"/>
</dbReference>
<organism evidence="14 15">
    <name type="scientific">Streptococcus henryi</name>
    <dbReference type="NCBI Taxonomy" id="439219"/>
    <lineage>
        <taxon>Bacteria</taxon>
        <taxon>Bacillati</taxon>
        <taxon>Bacillota</taxon>
        <taxon>Bacilli</taxon>
        <taxon>Lactobacillales</taxon>
        <taxon>Streptococcaceae</taxon>
        <taxon>Streptococcus</taxon>
    </lineage>
</organism>
<dbReference type="PANTHER" id="PTHR24221">
    <property type="entry name" value="ATP-BINDING CASSETTE SUB-FAMILY B"/>
    <property type="match status" value="1"/>
</dbReference>
<sequence>MRKIKEEIQFQQNDCGPCCLSMILNYYDYQITVPELSSQLSKKNGWSMLDLKTVAAKYYLQSNVFKITDLKGFDKLQCPLVLFWESSHFVVLESISENIVIVDPSIGHVKLNRNEFNQKFSGFAMSFVKNEHFQKRKLSKLRYVKEFNKAEVWSLNFSKKYLLLLLIYNMLLFLAPVVISLFISDLQKSKAYNLIWLALLLFVVAIVVFLLEREKASAVLKLERDSTYKIYQKIMFQKDSTLSKYHSGDILTRIFSNSEICRFISIDLPNIVSSVILFTTVSLYLVYRIGHLSIFLIFFVLSIGILNGIFVKPLIGLSKKEGYKLSDFRSVSNDGITSHGYLFNSGAIKNYLNKFLNSLSSYIQFSDEKNKFEALATTAQQASNLFFSMLISLLGLSLVILFPKSSGNVSLLMSSGMILVTPVMSVVSSIVNFAVSYPSFIRLVELINSLEHVSDEQIMENGEIEISNLSFKYPEMKYNIFHNFTVKISQGEQVIITGASGTGKTTLINLILGLEEEYEGEVIVGGVNTKLSNLDLRKDVCYISQPSKLFKGTLKENLELYLDSYHYDELVKLSDKIGLSELMNDISNFENILLLEDGSNFSLGQRQRLTLLRAFLGKYKLVIFDEPTSNLDFSHAKQIFSLIEKIDATKIIITHDKQFLDSSQTIIDLGGQNGYKIMQN</sequence>
<dbReference type="GO" id="GO:0043213">
    <property type="term" value="P:bacteriocin transport"/>
    <property type="evidence" value="ECO:0007669"/>
    <property type="project" value="UniProtKB-KW"/>
</dbReference>
<dbReference type="GO" id="GO:0008234">
    <property type="term" value="F:cysteine-type peptidase activity"/>
    <property type="evidence" value="ECO:0007669"/>
    <property type="project" value="UniProtKB-KW"/>
</dbReference>
<keyword evidence="7 10" id="KW-1133">Transmembrane helix</keyword>
<dbReference type="Pfam" id="PF00664">
    <property type="entry name" value="ABC_membrane"/>
    <property type="match status" value="1"/>
</dbReference>
<dbReference type="GO" id="GO:0015031">
    <property type="term" value="P:protein transport"/>
    <property type="evidence" value="ECO:0007669"/>
    <property type="project" value="UniProtKB-KW"/>
</dbReference>
<dbReference type="GO" id="GO:0006508">
    <property type="term" value="P:proteolysis"/>
    <property type="evidence" value="ECO:0007669"/>
    <property type="project" value="InterPro"/>
</dbReference>
<dbReference type="GO" id="GO:0005886">
    <property type="term" value="C:plasma membrane"/>
    <property type="evidence" value="ECO:0007669"/>
    <property type="project" value="UniProtKB-SubCell"/>
</dbReference>
<feature type="transmembrane region" description="Helical" evidence="10">
    <location>
        <begin position="268"/>
        <end position="287"/>
    </location>
</feature>
<feature type="transmembrane region" description="Helical" evidence="10">
    <location>
        <begin position="409"/>
        <end position="435"/>
    </location>
</feature>
<keyword evidence="8 10" id="KW-0472">Membrane</keyword>
<evidence type="ECO:0000256" key="2">
    <source>
        <dbReference type="ARBA" id="ARBA00022692"/>
    </source>
</evidence>
<dbReference type="STRING" id="439219.SAMN02910293_00315"/>
<evidence type="ECO:0000259" key="11">
    <source>
        <dbReference type="PROSITE" id="PS50893"/>
    </source>
</evidence>
<dbReference type="InterPro" id="IPR003439">
    <property type="entry name" value="ABC_transporter-like_ATP-bd"/>
</dbReference>
<dbReference type="GO" id="GO:0140359">
    <property type="term" value="F:ABC-type transporter activity"/>
    <property type="evidence" value="ECO:0007669"/>
    <property type="project" value="InterPro"/>
</dbReference>
<feature type="domain" description="ABC transporter" evidence="11">
    <location>
        <begin position="464"/>
        <end position="680"/>
    </location>
</feature>
<dbReference type="PANTHER" id="PTHR24221:SF654">
    <property type="entry name" value="ATP-BINDING CASSETTE SUB-FAMILY B MEMBER 6"/>
    <property type="match status" value="1"/>
</dbReference>
<dbReference type="SUPFAM" id="SSF90123">
    <property type="entry name" value="ABC transporter transmembrane region"/>
    <property type="match status" value="1"/>
</dbReference>
<evidence type="ECO:0000256" key="9">
    <source>
        <dbReference type="ARBA" id="ARBA00043264"/>
    </source>
</evidence>
<dbReference type="Gene3D" id="3.90.70.10">
    <property type="entry name" value="Cysteine proteinases"/>
    <property type="match status" value="1"/>
</dbReference>
<evidence type="ECO:0000256" key="6">
    <source>
        <dbReference type="ARBA" id="ARBA00022927"/>
    </source>
</evidence>
<dbReference type="GO" id="GO:0016887">
    <property type="term" value="F:ATP hydrolysis activity"/>
    <property type="evidence" value="ECO:0007669"/>
    <property type="project" value="InterPro"/>
</dbReference>
<dbReference type="SMART" id="SM00382">
    <property type="entry name" value="AAA"/>
    <property type="match status" value="1"/>
</dbReference>
<keyword evidence="6" id="KW-0813">Transport</keyword>
<gene>
    <name evidence="14" type="ORF">SAMN02910293_00315</name>
</gene>
<dbReference type="PROSITE" id="PS50929">
    <property type="entry name" value="ABC_TM1F"/>
    <property type="match status" value="1"/>
</dbReference>
<accession>A0A1G6ADY9</accession>
<proteinExistence type="predicted"/>